<dbReference type="AlphaFoldDB" id="A0A7H0I6G6"/>
<evidence type="ECO:0000313" key="2">
    <source>
        <dbReference type="Proteomes" id="UP000516052"/>
    </source>
</evidence>
<dbReference type="EMBL" id="CP060828">
    <property type="protein sequence ID" value="QNP68382.1"/>
    <property type="molecule type" value="Genomic_DNA"/>
</dbReference>
<gene>
    <name evidence="1" type="ORF">IAG44_02120</name>
</gene>
<protein>
    <submittedName>
        <fullName evidence="1">Uncharacterized protein</fullName>
    </submittedName>
</protein>
<reference evidence="1 2" key="1">
    <citation type="submission" date="2020-08" db="EMBL/GenBank/DDBJ databases">
        <title>A novel species.</title>
        <authorList>
            <person name="Gao J."/>
        </authorList>
    </citation>
    <scope>NUCLEOTIDE SEQUENCE [LARGE SCALE GENOMIC DNA]</scope>
    <source>
        <strain evidence="1 2">CRXT-G-22</strain>
    </source>
</reference>
<name>A0A7H0I6G6_9ACTN</name>
<proteinExistence type="predicted"/>
<sequence length="55" mass="5935">MLKVGEPKQWDAGIPAVTHVLRMGQEQMGVRRTALTLLKVNQNGVRLPGVRVAGG</sequence>
<dbReference type="RefSeq" id="WP_187745424.1">
    <property type="nucleotide sequence ID" value="NZ_CP060828.1"/>
</dbReference>
<keyword evidence="2" id="KW-1185">Reference proteome</keyword>
<dbReference type="Proteomes" id="UP000516052">
    <property type="component" value="Chromosome"/>
</dbReference>
<evidence type="ECO:0000313" key="1">
    <source>
        <dbReference type="EMBL" id="QNP68382.1"/>
    </source>
</evidence>
<accession>A0A7H0I6G6</accession>
<organism evidence="1 2">
    <name type="scientific">Streptomyces roseirectus</name>
    <dbReference type="NCBI Taxonomy" id="2768066"/>
    <lineage>
        <taxon>Bacteria</taxon>
        <taxon>Bacillati</taxon>
        <taxon>Actinomycetota</taxon>
        <taxon>Actinomycetes</taxon>
        <taxon>Kitasatosporales</taxon>
        <taxon>Streptomycetaceae</taxon>
        <taxon>Streptomyces</taxon>
    </lineage>
</organism>
<dbReference type="KEGG" id="sroi:IAG44_02120"/>